<dbReference type="Pfam" id="PF00328">
    <property type="entry name" value="His_Phos_2"/>
    <property type="match status" value="1"/>
</dbReference>
<gene>
    <name evidence="6" type="ORF">TWF696_007451</name>
</gene>
<keyword evidence="7" id="KW-1185">Reference proteome</keyword>
<feature type="region of interest" description="Disordered" evidence="4">
    <location>
        <begin position="1"/>
        <end position="27"/>
    </location>
</feature>
<dbReference type="Gene3D" id="3.40.50.1240">
    <property type="entry name" value="Phosphoglycerate mutase-like"/>
    <property type="match status" value="1"/>
</dbReference>
<dbReference type="Proteomes" id="UP001375240">
    <property type="component" value="Unassembled WGS sequence"/>
</dbReference>
<evidence type="ECO:0000256" key="5">
    <source>
        <dbReference type="SAM" id="Phobius"/>
    </source>
</evidence>
<name>A0AAV9UL02_9PEZI</name>
<accession>A0AAV9UL02</accession>
<dbReference type="InterPro" id="IPR000560">
    <property type="entry name" value="His_Pase_clade-2"/>
</dbReference>
<comment type="similarity">
    <text evidence="1">Belongs to the histidine acid phosphatase family.</text>
</comment>
<protein>
    <recommendedName>
        <fullName evidence="2">3-phytase</fullName>
        <ecNumber evidence="2">3.1.3.8</ecNumber>
    </recommendedName>
</protein>
<evidence type="ECO:0000256" key="3">
    <source>
        <dbReference type="ARBA" id="ARBA00022801"/>
    </source>
</evidence>
<dbReference type="GO" id="GO:0003993">
    <property type="term" value="F:acid phosphatase activity"/>
    <property type="evidence" value="ECO:0007669"/>
    <property type="project" value="TreeGrafter"/>
</dbReference>
<dbReference type="PANTHER" id="PTHR20963:SF24">
    <property type="entry name" value="3-PHYTASE B"/>
    <property type="match status" value="1"/>
</dbReference>
<evidence type="ECO:0000313" key="7">
    <source>
        <dbReference type="Proteomes" id="UP001375240"/>
    </source>
</evidence>
<dbReference type="CDD" id="cd07061">
    <property type="entry name" value="HP_HAP_like"/>
    <property type="match status" value="1"/>
</dbReference>
<keyword evidence="5" id="KW-1133">Transmembrane helix</keyword>
<reference evidence="6 7" key="1">
    <citation type="submission" date="2019-10" db="EMBL/GenBank/DDBJ databases">
        <authorList>
            <person name="Palmer J.M."/>
        </authorList>
    </citation>
    <scope>NUCLEOTIDE SEQUENCE [LARGE SCALE GENOMIC DNA]</scope>
    <source>
        <strain evidence="6 7">TWF696</strain>
    </source>
</reference>
<organism evidence="6 7">
    <name type="scientific">Orbilia brochopaga</name>
    <dbReference type="NCBI Taxonomy" id="3140254"/>
    <lineage>
        <taxon>Eukaryota</taxon>
        <taxon>Fungi</taxon>
        <taxon>Dikarya</taxon>
        <taxon>Ascomycota</taxon>
        <taxon>Pezizomycotina</taxon>
        <taxon>Orbiliomycetes</taxon>
        <taxon>Orbiliales</taxon>
        <taxon>Orbiliaceae</taxon>
        <taxon>Orbilia</taxon>
    </lineage>
</organism>
<feature type="compositionally biased region" description="Polar residues" evidence="4">
    <location>
        <begin position="17"/>
        <end position="26"/>
    </location>
</feature>
<dbReference type="SUPFAM" id="SSF53254">
    <property type="entry name" value="Phosphoglycerate mutase-like"/>
    <property type="match status" value="1"/>
</dbReference>
<feature type="transmembrane region" description="Helical" evidence="5">
    <location>
        <begin position="97"/>
        <end position="120"/>
    </location>
</feature>
<evidence type="ECO:0000256" key="2">
    <source>
        <dbReference type="ARBA" id="ARBA00012632"/>
    </source>
</evidence>
<dbReference type="AlphaFoldDB" id="A0AAV9UL02"/>
<keyword evidence="5" id="KW-0472">Membrane</keyword>
<dbReference type="PANTHER" id="PTHR20963">
    <property type="entry name" value="MULTIPLE INOSITOL POLYPHOSPHATE PHOSPHATASE-RELATED"/>
    <property type="match status" value="1"/>
</dbReference>
<proteinExistence type="inferred from homology"/>
<dbReference type="PROSITE" id="PS00778">
    <property type="entry name" value="HIS_ACID_PHOSPHAT_2"/>
    <property type="match status" value="1"/>
</dbReference>
<dbReference type="InterPro" id="IPR033379">
    <property type="entry name" value="Acid_Pase_AS"/>
</dbReference>
<evidence type="ECO:0000313" key="6">
    <source>
        <dbReference type="EMBL" id="KAK6343789.1"/>
    </source>
</evidence>
<dbReference type="GO" id="GO:0016158">
    <property type="term" value="F:inositol hexakisphosphate 3-phosphatase activity"/>
    <property type="evidence" value="ECO:0007669"/>
    <property type="project" value="UniProtKB-EC"/>
</dbReference>
<dbReference type="EC" id="3.1.3.8" evidence="2"/>
<sequence>MFSPEPRGLDSAPRSYSPLQPKNEQVGSHDVRLRAAMVELGRSLGLGKLRARWYKAAILLAVLLFILANWRRSCIASYNDTDKNCSLHYENEACASLIVFTANMFIWGLISPVVLLTEVVTGKPIFRKRTCDSVCNGYTCHRDISRSWGPYTPYFSVEPDNPNPGIEGRCKVTFAQVLSRHGARYPTNGAGQGIAATIRKIQSNATSYSRKTFFIRDFEYSLGHDDLTKFGAREMYNSGVKFYRRYKNLAKRNKPFVRVSSQERVVDSGSNFTKGFLDEMRSSTGEDVPPFPAPVIVYEGRTYNNTLDHGACREFEDGKYSNLGDEAQARYATRFARVAKYLNDEMTNADIDVHDVMNLISLCPYLTVAEAGGDPLPEFCKIFNEDEFEAYNHYHNLGKFYGYGPGNPLGPAQGIGFVNELIARLTDTPVNDSTSTNTTLDGDEETFPLGRKLYADFSHDNTMVSIFSAMNLFGGLRDLSKERTHSLDDFDVAELVPFAGRMYVEKLACDDADEELVRVLINDKIMDLKGCHEQRYGACKLSDFVQSLDWARRGGNWADCGWS</sequence>
<evidence type="ECO:0000256" key="1">
    <source>
        <dbReference type="ARBA" id="ARBA00005375"/>
    </source>
</evidence>
<dbReference type="EMBL" id="JAVHNQ010000006">
    <property type="protein sequence ID" value="KAK6343789.1"/>
    <property type="molecule type" value="Genomic_DNA"/>
</dbReference>
<keyword evidence="5" id="KW-0812">Transmembrane</keyword>
<dbReference type="InterPro" id="IPR029033">
    <property type="entry name" value="His_PPase_superfam"/>
</dbReference>
<keyword evidence="3" id="KW-0378">Hydrolase</keyword>
<dbReference type="PROSITE" id="PS00616">
    <property type="entry name" value="HIS_ACID_PHOSPHAT_1"/>
    <property type="match status" value="1"/>
</dbReference>
<feature type="transmembrane region" description="Helical" evidence="5">
    <location>
        <begin position="53"/>
        <end position="70"/>
    </location>
</feature>
<evidence type="ECO:0000256" key="4">
    <source>
        <dbReference type="SAM" id="MobiDB-lite"/>
    </source>
</evidence>
<comment type="caution">
    <text evidence="6">The sequence shown here is derived from an EMBL/GenBank/DDBJ whole genome shotgun (WGS) entry which is preliminary data.</text>
</comment>